<dbReference type="PROSITE" id="PS51898">
    <property type="entry name" value="TYR_RECOMBINASE"/>
    <property type="match status" value="1"/>
</dbReference>
<dbReference type="InterPro" id="IPR010998">
    <property type="entry name" value="Integrase_recombinase_N"/>
</dbReference>
<dbReference type="Pfam" id="PF14657">
    <property type="entry name" value="Arm-DNA-bind_4"/>
    <property type="match status" value="1"/>
</dbReference>
<evidence type="ECO:0000259" key="7">
    <source>
        <dbReference type="PROSITE" id="PS51900"/>
    </source>
</evidence>
<dbReference type="SUPFAM" id="SSF56349">
    <property type="entry name" value="DNA breaking-rejoining enzymes"/>
    <property type="match status" value="1"/>
</dbReference>
<evidence type="ECO:0000313" key="8">
    <source>
        <dbReference type="EMBL" id="AGA59004.1"/>
    </source>
</evidence>
<dbReference type="AlphaFoldDB" id="L0EH95"/>
<dbReference type="InterPro" id="IPR028259">
    <property type="entry name" value="AP2-like_int_N"/>
</dbReference>
<dbReference type="EMBL" id="CP003255">
    <property type="protein sequence ID" value="AGA59004.1"/>
    <property type="molecule type" value="Genomic_DNA"/>
</dbReference>
<dbReference type="Pfam" id="PF14659">
    <property type="entry name" value="Phage_int_SAM_3"/>
    <property type="match status" value="1"/>
</dbReference>
<evidence type="ECO:0000256" key="1">
    <source>
        <dbReference type="ARBA" id="ARBA00008857"/>
    </source>
</evidence>
<feature type="domain" description="Tyr recombinase" evidence="6">
    <location>
        <begin position="167"/>
        <end position="363"/>
    </location>
</feature>
<protein>
    <submittedName>
        <fullName evidence="8">Site-specific recombinase XerD</fullName>
    </submittedName>
</protein>
<evidence type="ECO:0000259" key="6">
    <source>
        <dbReference type="PROSITE" id="PS51898"/>
    </source>
</evidence>
<dbReference type="eggNOG" id="COG0582">
    <property type="taxonomic scope" value="Bacteria"/>
</dbReference>
<comment type="similarity">
    <text evidence="1">Belongs to the 'phage' integrase family.</text>
</comment>
<dbReference type="CDD" id="cd01189">
    <property type="entry name" value="INT_ICEBs1_C_like"/>
    <property type="match status" value="1"/>
</dbReference>
<dbReference type="GO" id="GO:0015074">
    <property type="term" value="P:DNA integration"/>
    <property type="evidence" value="ECO:0007669"/>
    <property type="project" value="UniProtKB-KW"/>
</dbReference>
<evidence type="ECO:0000256" key="2">
    <source>
        <dbReference type="ARBA" id="ARBA00022908"/>
    </source>
</evidence>
<dbReference type="InterPro" id="IPR004107">
    <property type="entry name" value="Integrase_SAM-like_N"/>
</dbReference>
<dbReference type="GO" id="GO:0003677">
    <property type="term" value="F:DNA binding"/>
    <property type="evidence" value="ECO:0007669"/>
    <property type="project" value="UniProtKB-UniRule"/>
</dbReference>
<name>L0EH95_THECK</name>
<dbReference type="HOGENOM" id="CLU_027562_17_1_9"/>
<evidence type="ECO:0000256" key="4">
    <source>
        <dbReference type="ARBA" id="ARBA00023172"/>
    </source>
</evidence>
<feature type="domain" description="Core-binding (CB)" evidence="7">
    <location>
        <begin position="64"/>
        <end position="146"/>
    </location>
</feature>
<dbReference type="Gene3D" id="1.10.443.10">
    <property type="entry name" value="Intergrase catalytic core"/>
    <property type="match status" value="1"/>
</dbReference>
<dbReference type="OrthoDB" id="9803188at2"/>
<gene>
    <name evidence="8" type="ordered locus">Theco_2938</name>
</gene>
<accession>L0EH95</accession>
<dbReference type="PANTHER" id="PTHR30349">
    <property type="entry name" value="PHAGE INTEGRASE-RELATED"/>
    <property type="match status" value="1"/>
</dbReference>
<dbReference type="InterPro" id="IPR050090">
    <property type="entry name" value="Tyrosine_recombinase_XerCD"/>
</dbReference>
<dbReference type="Gene3D" id="1.10.150.130">
    <property type="match status" value="1"/>
</dbReference>
<dbReference type="Pfam" id="PF00589">
    <property type="entry name" value="Phage_integrase"/>
    <property type="match status" value="1"/>
</dbReference>
<reference evidence="9" key="1">
    <citation type="submission" date="2012-01" db="EMBL/GenBank/DDBJ databases">
        <title>Complete sequence of chromosome of Thermobacillus composti KWC4.</title>
        <authorList>
            <person name="Lucas S."/>
            <person name="Han J."/>
            <person name="Lapidus A."/>
            <person name="Cheng J.-F."/>
            <person name="Goodwin L."/>
            <person name="Pitluck S."/>
            <person name="Peters L."/>
            <person name="Ovchinnikova G."/>
            <person name="Teshima H."/>
            <person name="Detter J.C."/>
            <person name="Han C."/>
            <person name="Tapia R."/>
            <person name="Land M."/>
            <person name="Hauser L."/>
            <person name="Kyrpides N."/>
            <person name="Ivanova N."/>
            <person name="Pagani I."/>
            <person name="Anderson I."/>
            <person name="Woyke T."/>
        </authorList>
    </citation>
    <scope>NUCLEOTIDE SEQUENCE [LARGE SCALE GENOMIC DNA]</scope>
    <source>
        <strain evidence="9">DSM 18247 / JCM 13945 / KWC4</strain>
    </source>
</reference>
<organism evidence="8 9">
    <name type="scientific">Thermobacillus composti (strain DSM 18247 / JCM 13945 / KWC4)</name>
    <dbReference type="NCBI Taxonomy" id="717605"/>
    <lineage>
        <taxon>Bacteria</taxon>
        <taxon>Bacillati</taxon>
        <taxon>Bacillota</taxon>
        <taxon>Bacilli</taxon>
        <taxon>Bacillales</taxon>
        <taxon>Paenibacillaceae</taxon>
        <taxon>Thermobacillus</taxon>
    </lineage>
</organism>
<dbReference type="PANTHER" id="PTHR30349:SF64">
    <property type="entry name" value="PROPHAGE INTEGRASE INTD-RELATED"/>
    <property type="match status" value="1"/>
</dbReference>
<dbReference type="KEGG" id="tco:Theco_2938"/>
<dbReference type="STRING" id="717605.Theco_2938"/>
<dbReference type="GO" id="GO:0006310">
    <property type="term" value="P:DNA recombination"/>
    <property type="evidence" value="ECO:0007669"/>
    <property type="project" value="UniProtKB-KW"/>
</dbReference>
<keyword evidence="3 5" id="KW-0238">DNA-binding</keyword>
<keyword evidence="4" id="KW-0233">DNA recombination</keyword>
<evidence type="ECO:0000313" key="9">
    <source>
        <dbReference type="Proteomes" id="UP000010795"/>
    </source>
</evidence>
<keyword evidence="2" id="KW-0229">DNA integration</keyword>
<dbReference type="InterPro" id="IPR002104">
    <property type="entry name" value="Integrase_catalytic"/>
</dbReference>
<evidence type="ECO:0000256" key="5">
    <source>
        <dbReference type="PROSITE-ProRule" id="PRU01248"/>
    </source>
</evidence>
<dbReference type="Proteomes" id="UP000010795">
    <property type="component" value="Chromosome"/>
</dbReference>
<keyword evidence="9" id="KW-1185">Reference proteome</keyword>
<evidence type="ECO:0000256" key="3">
    <source>
        <dbReference type="ARBA" id="ARBA00023125"/>
    </source>
</evidence>
<dbReference type="InterPro" id="IPR013762">
    <property type="entry name" value="Integrase-like_cat_sf"/>
</dbReference>
<dbReference type="PROSITE" id="PS51900">
    <property type="entry name" value="CB"/>
    <property type="match status" value="1"/>
</dbReference>
<proteinExistence type="inferred from homology"/>
<sequence>MRGCIIKRGKKWAFVVEAGKHPVTGRRRQKWRSGFATKAEAEAELAKTLAAMGQGMKVPNPTNETVASYFVNWLTYKKQYVRPGTYSTYGWLVNYHIVPRLGSIKLGKLTPQMLLSVYEEMLEDGLAPQTVKHVHKVLHDGLETATKWGLAEMNAAKLVKAPKVPKREMRVWDEQQLAQFFREFKNPRYYAIFFLAATTGMRRGELLALKWADIDFENAKLTVRRSYVRGYNGYVFQEPKTAAGIRNIALSPQTVAVLRKHRVWQMEDRLAAPAFEDYGLVFCQRNGKPLTPQQLEGVWRHFFKKSSLPYIRIHDLRHTHASLLLKAGVHPKVVSERLGHSSVTITLDRYSHLLPGLQEAAAAKFDELVRLPAVHRQA</sequence>
<dbReference type="InterPro" id="IPR011010">
    <property type="entry name" value="DNA_brk_join_enz"/>
</dbReference>
<dbReference type="RefSeq" id="WP_015255743.1">
    <property type="nucleotide sequence ID" value="NC_019897.1"/>
</dbReference>
<dbReference type="InterPro" id="IPR044068">
    <property type="entry name" value="CB"/>
</dbReference>